<keyword evidence="4" id="KW-1185">Reference proteome</keyword>
<dbReference type="AlphaFoldDB" id="A0A8J2J6T9"/>
<evidence type="ECO:0000313" key="4">
    <source>
        <dbReference type="Proteomes" id="UP000708208"/>
    </source>
</evidence>
<organism evidence="3 4">
    <name type="scientific">Allacma fusca</name>
    <dbReference type="NCBI Taxonomy" id="39272"/>
    <lineage>
        <taxon>Eukaryota</taxon>
        <taxon>Metazoa</taxon>
        <taxon>Ecdysozoa</taxon>
        <taxon>Arthropoda</taxon>
        <taxon>Hexapoda</taxon>
        <taxon>Collembola</taxon>
        <taxon>Symphypleona</taxon>
        <taxon>Sminthuridae</taxon>
        <taxon>Allacma</taxon>
    </lineage>
</organism>
<proteinExistence type="predicted"/>
<feature type="chain" id="PRO_5035279760" description="C-type lectin domain-containing protein" evidence="1">
    <location>
        <begin position="21"/>
        <end position="159"/>
    </location>
</feature>
<gene>
    <name evidence="3" type="ORF">AFUS01_LOCUS4125</name>
</gene>
<evidence type="ECO:0000313" key="3">
    <source>
        <dbReference type="EMBL" id="CAG7698773.1"/>
    </source>
</evidence>
<keyword evidence="1" id="KW-0732">Signal</keyword>
<dbReference type="CDD" id="cd00037">
    <property type="entry name" value="CLECT"/>
    <property type="match status" value="1"/>
</dbReference>
<dbReference type="PROSITE" id="PS50041">
    <property type="entry name" value="C_TYPE_LECTIN_2"/>
    <property type="match status" value="1"/>
</dbReference>
<reference evidence="3" key="1">
    <citation type="submission" date="2021-06" db="EMBL/GenBank/DDBJ databases">
        <authorList>
            <person name="Hodson N. C."/>
            <person name="Mongue J. A."/>
            <person name="Jaron S. K."/>
        </authorList>
    </citation>
    <scope>NUCLEOTIDE SEQUENCE</scope>
</reference>
<feature type="domain" description="C-type lectin" evidence="2">
    <location>
        <begin position="51"/>
        <end position="156"/>
    </location>
</feature>
<protein>
    <recommendedName>
        <fullName evidence="2">C-type lectin domain-containing protein</fullName>
    </recommendedName>
</protein>
<feature type="signal peptide" evidence="1">
    <location>
        <begin position="1"/>
        <end position="20"/>
    </location>
</feature>
<dbReference type="InterPro" id="IPR001304">
    <property type="entry name" value="C-type_lectin-like"/>
</dbReference>
<dbReference type="EMBL" id="CAJVCH010025634">
    <property type="protein sequence ID" value="CAG7698773.1"/>
    <property type="molecule type" value="Genomic_DNA"/>
</dbReference>
<accession>A0A8J2J6T9</accession>
<dbReference type="Proteomes" id="UP000708208">
    <property type="component" value="Unassembled WGS sequence"/>
</dbReference>
<name>A0A8J2J6T9_9HEXA</name>
<evidence type="ECO:0000259" key="2">
    <source>
        <dbReference type="PROSITE" id="PS50041"/>
    </source>
</evidence>
<comment type="caution">
    <text evidence="3">The sequence shown here is derived from an EMBL/GenBank/DDBJ whole genome shotgun (WGS) entry which is preliminary data.</text>
</comment>
<evidence type="ECO:0000256" key="1">
    <source>
        <dbReference type="SAM" id="SignalP"/>
    </source>
</evidence>
<sequence length="159" mass="18500">MIQQIILVLIFIGFQGTTYGTNTWRTNQRFYMTDRLSCSCKYKQTDGFEICCNWRKEFRLAEIDSAGKSREVREFLFRNEYGTAWIAGRPGACPFRDYVWGKDGGKPMNYTNWRKTPAPGDINEAEWCDLGVIVRDSPPAKWDLVRQDTLHHVLCELSN</sequence>